<keyword evidence="1" id="KW-0175">Coiled coil</keyword>
<organism evidence="2 3">
    <name type="scientific">Trichoderma gamsii</name>
    <dbReference type="NCBI Taxonomy" id="398673"/>
    <lineage>
        <taxon>Eukaryota</taxon>
        <taxon>Fungi</taxon>
        <taxon>Dikarya</taxon>
        <taxon>Ascomycota</taxon>
        <taxon>Pezizomycotina</taxon>
        <taxon>Sordariomycetes</taxon>
        <taxon>Hypocreomycetidae</taxon>
        <taxon>Hypocreales</taxon>
        <taxon>Hypocreaceae</taxon>
        <taxon>Trichoderma</taxon>
    </lineage>
</organism>
<name>A0A2K0TMZ2_9HYPO</name>
<sequence>MDSSTSADESTGIFPAGYTAPRTTEQLMQYLKDHATHASVDPIIPMNNIEERLKLIKEIQAGVSEDQKDKSKDSRLTYFQLAYFLLCPESALQKVIDDRFHGSYLEAQIQYMDSFLLGMLNEGPVRDNSHRMENSREQNQECDERIAQLERGKKNLQQKKAEKEKCLVRDYYRCIFTQDESPKVYQILPFIASYGSWTFIQKSDASYCFNTILGPEVWSELNYFVCTGPDRCDKSWNMISLGPDLRKLWKEHFFGVQCLGILPIDHQASAIWLQFHWMPRNQLDYNHRAELNMDTIQKMLRNVPPEKNDIVQKYRRCTHRPLETGHVFSIRMGKEEAINMKQVIDLR</sequence>
<evidence type="ECO:0008006" key="4">
    <source>
        <dbReference type="Google" id="ProtNLM"/>
    </source>
</evidence>
<evidence type="ECO:0000313" key="3">
    <source>
        <dbReference type="Proteomes" id="UP000236546"/>
    </source>
</evidence>
<dbReference type="Proteomes" id="UP000236546">
    <property type="component" value="Unassembled WGS sequence"/>
</dbReference>
<feature type="coiled-coil region" evidence="1">
    <location>
        <begin position="132"/>
        <end position="166"/>
    </location>
</feature>
<evidence type="ECO:0000313" key="2">
    <source>
        <dbReference type="EMBL" id="PNP46898.1"/>
    </source>
</evidence>
<comment type="caution">
    <text evidence="2">The sequence shown here is derived from an EMBL/GenBank/DDBJ whole genome shotgun (WGS) entry which is preliminary data.</text>
</comment>
<proteinExistence type="predicted"/>
<reference evidence="2 3" key="1">
    <citation type="submission" date="2017-02" db="EMBL/GenBank/DDBJ databases">
        <title>Genomes of Trichoderma spp. with biocontrol activity.</title>
        <authorList>
            <person name="Gardiner D."/>
            <person name="Kazan K."/>
            <person name="Vos C."/>
            <person name="Harvey P."/>
        </authorList>
    </citation>
    <scope>NUCLEOTIDE SEQUENCE [LARGE SCALE GENOMIC DNA]</scope>
    <source>
        <strain evidence="2 3">A5MH</strain>
    </source>
</reference>
<dbReference type="OrthoDB" id="5416097at2759"/>
<dbReference type="AlphaFoldDB" id="A0A2K0TMZ2"/>
<dbReference type="EMBL" id="MTYH01000014">
    <property type="protein sequence ID" value="PNP46898.1"/>
    <property type="molecule type" value="Genomic_DNA"/>
</dbReference>
<protein>
    <recommendedName>
        <fullName evidence="4">HNH nuclease domain-containing protein</fullName>
    </recommendedName>
</protein>
<accession>A0A2K0TMZ2</accession>
<evidence type="ECO:0000256" key="1">
    <source>
        <dbReference type="SAM" id="Coils"/>
    </source>
</evidence>
<gene>
    <name evidence="2" type="ORF">TGAMA5MH_01851</name>
</gene>